<protein>
    <submittedName>
        <fullName evidence="2">Uncharacterized protein</fullName>
    </submittedName>
</protein>
<dbReference type="InParanoid" id="K5WF60"/>
<reference evidence="2 3" key="1">
    <citation type="journal article" date="2012" name="BMC Genomics">
        <title>Comparative genomics of the white-rot fungi, Phanerochaete carnosa and P. chrysosporium, to elucidate the genetic basis of the distinct wood types they colonize.</title>
        <authorList>
            <person name="Suzuki H."/>
            <person name="MacDonald J."/>
            <person name="Syed K."/>
            <person name="Salamov A."/>
            <person name="Hori C."/>
            <person name="Aerts A."/>
            <person name="Henrissat B."/>
            <person name="Wiebenga A."/>
            <person name="vanKuyk P.A."/>
            <person name="Barry K."/>
            <person name="Lindquist E."/>
            <person name="LaButti K."/>
            <person name="Lapidus A."/>
            <person name="Lucas S."/>
            <person name="Coutinho P."/>
            <person name="Gong Y."/>
            <person name="Samejima M."/>
            <person name="Mahadevan R."/>
            <person name="Abou-Zaid M."/>
            <person name="de Vries R.P."/>
            <person name="Igarashi K."/>
            <person name="Yadav J.S."/>
            <person name="Grigoriev I.V."/>
            <person name="Master E.R."/>
        </authorList>
    </citation>
    <scope>NUCLEOTIDE SEQUENCE [LARGE SCALE GENOMIC DNA]</scope>
    <source>
        <strain evidence="2 3">HHB-10118-sp</strain>
    </source>
</reference>
<evidence type="ECO:0000256" key="1">
    <source>
        <dbReference type="SAM" id="MobiDB-lite"/>
    </source>
</evidence>
<dbReference type="HOGENOM" id="CLU_1982355_0_0_1"/>
<dbReference type="RefSeq" id="XP_007392715.1">
    <property type="nucleotide sequence ID" value="XM_007392653.1"/>
</dbReference>
<name>K5WF60_PHACS</name>
<dbReference type="EMBL" id="JH930470">
    <property type="protein sequence ID" value="EKM57915.1"/>
    <property type="molecule type" value="Genomic_DNA"/>
</dbReference>
<organism evidence="2 3">
    <name type="scientific">Phanerochaete carnosa (strain HHB-10118-sp)</name>
    <name type="common">White-rot fungus</name>
    <name type="synonym">Peniophora carnosa</name>
    <dbReference type="NCBI Taxonomy" id="650164"/>
    <lineage>
        <taxon>Eukaryota</taxon>
        <taxon>Fungi</taxon>
        <taxon>Dikarya</taxon>
        <taxon>Basidiomycota</taxon>
        <taxon>Agaricomycotina</taxon>
        <taxon>Agaricomycetes</taxon>
        <taxon>Polyporales</taxon>
        <taxon>Phanerochaetaceae</taxon>
        <taxon>Phanerochaete</taxon>
    </lineage>
</organism>
<dbReference type="Proteomes" id="UP000008370">
    <property type="component" value="Unassembled WGS sequence"/>
</dbReference>
<dbReference type="GeneID" id="18918936"/>
<dbReference type="KEGG" id="pco:PHACADRAFT_26486"/>
<dbReference type="AlphaFoldDB" id="K5WF60"/>
<dbReference type="OrthoDB" id="3064354at2759"/>
<evidence type="ECO:0000313" key="2">
    <source>
        <dbReference type="EMBL" id="EKM57915.1"/>
    </source>
</evidence>
<evidence type="ECO:0000313" key="3">
    <source>
        <dbReference type="Proteomes" id="UP000008370"/>
    </source>
</evidence>
<keyword evidence="3" id="KW-1185">Reference proteome</keyword>
<gene>
    <name evidence="2" type="ORF">PHACADRAFT_26486</name>
</gene>
<sequence>MKRATVISAFVKTGIHPWNPDALDPSFFAPSLNTTTEAAQPMPTQLPSILVPVGTKSTLSAASHSALPSDTFYATPSPSANAGQTSASETSPSAPQILSIPRYEICNLPPLLPAGATREELYNQIG</sequence>
<feature type="region of interest" description="Disordered" evidence="1">
    <location>
        <begin position="70"/>
        <end position="94"/>
    </location>
</feature>
<accession>K5WF60</accession>
<proteinExistence type="predicted"/>